<keyword evidence="2" id="KW-1133">Transmembrane helix</keyword>
<dbReference type="Pfam" id="PF02397">
    <property type="entry name" value="Bac_transf"/>
    <property type="match status" value="1"/>
</dbReference>
<reference evidence="4 5" key="1">
    <citation type="submission" date="2019-07" db="EMBL/GenBank/DDBJ databases">
        <authorList>
            <person name="Huq M.A."/>
        </authorList>
    </citation>
    <scope>NUCLEOTIDE SEQUENCE [LARGE SCALE GENOMIC DNA]</scope>
    <source>
        <strain evidence="4 5">MAH-3</strain>
    </source>
</reference>
<comment type="caution">
    <text evidence="4">The sequence shown here is derived from an EMBL/GenBank/DDBJ whole genome shotgun (WGS) entry which is preliminary data.</text>
</comment>
<dbReference type="Proteomes" id="UP000316008">
    <property type="component" value="Unassembled WGS sequence"/>
</dbReference>
<dbReference type="EMBL" id="VLPL01000003">
    <property type="protein sequence ID" value="TSJ45688.1"/>
    <property type="molecule type" value="Genomic_DNA"/>
</dbReference>
<comment type="similarity">
    <text evidence="1">Belongs to the bacterial sugar transferase family.</text>
</comment>
<evidence type="ECO:0000313" key="4">
    <source>
        <dbReference type="EMBL" id="TSJ45688.1"/>
    </source>
</evidence>
<gene>
    <name evidence="4" type="ORF">FO442_08035</name>
</gene>
<sequence length="195" mass="22591">MKRLFDICVSFIVLMLFLPFGILISIAIVCESRGGVFYRQQRVGRNGIPFLLWKFRTMRVDADKSGKLTVGMRDPRITRVGYFIRKSKLDEFPQFINVLLGEMSIVGPRPEVQEYVDLYTPDQRAVLSVKPGITDYASLEYFKENELLGQSDNPRDTYIHEIMPAKIELNKKYLANPTLGQDIKIMWLTFLKMVK</sequence>
<dbReference type="PANTHER" id="PTHR30576:SF20">
    <property type="entry name" value="QUINOVOSAMINEPHOSPHOTRANSFERAE-RELATED"/>
    <property type="match status" value="1"/>
</dbReference>
<evidence type="ECO:0000256" key="2">
    <source>
        <dbReference type="SAM" id="Phobius"/>
    </source>
</evidence>
<keyword evidence="4" id="KW-0808">Transferase</keyword>
<keyword evidence="5" id="KW-1185">Reference proteome</keyword>
<keyword evidence="2" id="KW-0472">Membrane</keyword>
<dbReference type="PANTHER" id="PTHR30576">
    <property type="entry name" value="COLANIC BIOSYNTHESIS UDP-GLUCOSE LIPID CARRIER TRANSFERASE"/>
    <property type="match status" value="1"/>
</dbReference>
<evidence type="ECO:0000313" key="5">
    <source>
        <dbReference type="Proteomes" id="UP000316008"/>
    </source>
</evidence>
<dbReference type="OrthoDB" id="9808602at2"/>
<proteinExistence type="inferred from homology"/>
<dbReference type="RefSeq" id="WP_144332643.1">
    <property type="nucleotide sequence ID" value="NZ_VLPL01000003.1"/>
</dbReference>
<evidence type="ECO:0000256" key="1">
    <source>
        <dbReference type="ARBA" id="ARBA00006464"/>
    </source>
</evidence>
<keyword evidence="2" id="KW-0812">Transmembrane</keyword>
<organism evidence="4 5">
    <name type="scientific">Fluviicola chungangensis</name>
    <dbReference type="NCBI Taxonomy" id="2597671"/>
    <lineage>
        <taxon>Bacteria</taxon>
        <taxon>Pseudomonadati</taxon>
        <taxon>Bacteroidota</taxon>
        <taxon>Flavobacteriia</taxon>
        <taxon>Flavobacteriales</taxon>
        <taxon>Crocinitomicaceae</taxon>
        <taxon>Fluviicola</taxon>
    </lineage>
</organism>
<feature type="domain" description="Bacterial sugar transferase" evidence="3">
    <location>
        <begin position="2"/>
        <end position="194"/>
    </location>
</feature>
<dbReference type="AlphaFoldDB" id="A0A556N0Y1"/>
<feature type="transmembrane region" description="Helical" evidence="2">
    <location>
        <begin position="7"/>
        <end position="29"/>
    </location>
</feature>
<accession>A0A556N0Y1</accession>
<protein>
    <submittedName>
        <fullName evidence="4">Sugar transferase</fullName>
    </submittedName>
</protein>
<dbReference type="GO" id="GO:0016780">
    <property type="term" value="F:phosphotransferase activity, for other substituted phosphate groups"/>
    <property type="evidence" value="ECO:0007669"/>
    <property type="project" value="TreeGrafter"/>
</dbReference>
<dbReference type="InterPro" id="IPR003362">
    <property type="entry name" value="Bact_transf"/>
</dbReference>
<evidence type="ECO:0000259" key="3">
    <source>
        <dbReference type="Pfam" id="PF02397"/>
    </source>
</evidence>
<name>A0A556N0Y1_9FLAO</name>